<evidence type="ECO:0000256" key="1">
    <source>
        <dbReference type="ARBA" id="ARBA00001947"/>
    </source>
</evidence>
<feature type="transmembrane region" description="Helical" evidence="7">
    <location>
        <begin position="383"/>
        <end position="401"/>
    </location>
</feature>
<keyword evidence="7" id="KW-1133">Transmembrane helix</keyword>
<reference evidence="9 10" key="1">
    <citation type="submission" date="2020-08" db="EMBL/GenBank/DDBJ databases">
        <title>Sequencing the genomes of 1000 actinobacteria strains.</title>
        <authorList>
            <person name="Klenk H.-P."/>
        </authorList>
    </citation>
    <scope>NUCLEOTIDE SEQUENCE [LARGE SCALE GENOMIC DNA]</scope>
    <source>
        <strain evidence="9 10">DSM 45518</strain>
    </source>
</reference>
<feature type="transmembrane region" description="Helical" evidence="7">
    <location>
        <begin position="413"/>
        <end position="436"/>
    </location>
</feature>
<feature type="transmembrane region" description="Helical" evidence="7">
    <location>
        <begin position="722"/>
        <end position="744"/>
    </location>
</feature>
<evidence type="ECO:0000259" key="8">
    <source>
        <dbReference type="Pfam" id="PF01435"/>
    </source>
</evidence>
<evidence type="ECO:0000313" key="10">
    <source>
        <dbReference type="Proteomes" id="UP000542742"/>
    </source>
</evidence>
<evidence type="ECO:0000256" key="6">
    <source>
        <dbReference type="ARBA" id="ARBA00023049"/>
    </source>
</evidence>
<keyword evidence="5" id="KW-0862">Zinc</keyword>
<evidence type="ECO:0000256" key="4">
    <source>
        <dbReference type="ARBA" id="ARBA00022801"/>
    </source>
</evidence>
<evidence type="ECO:0000313" key="9">
    <source>
        <dbReference type="EMBL" id="MBB4689999.1"/>
    </source>
</evidence>
<gene>
    <name evidence="9" type="ORF">BKA14_000147</name>
</gene>
<feature type="transmembrane region" description="Helical" evidence="7">
    <location>
        <begin position="623"/>
        <end position="646"/>
    </location>
</feature>
<feature type="transmembrane region" description="Helical" evidence="7">
    <location>
        <begin position="309"/>
        <end position="328"/>
    </location>
</feature>
<feature type="transmembrane region" description="Helical" evidence="7">
    <location>
        <begin position="490"/>
        <end position="515"/>
    </location>
</feature>
<keyword evidence="4" id="KW-0378">Hydrolase</keyword>
<dbReference type="Pfam" id="PF01435">
    <property type="entry name" value="Peptidase_M48"/>
    <property type="match status" value="1"/>
</dbReference>
<dbReference type="GO" id="GO:0006508">
    <property type="term" value="P:proteolysis"/>
    <property type="evidence" value="ECO:0007669"/>
    <property type="project" value="UniProtKB-KW"/>
</dbReference>
<keyword evidence="6" id="KW-0482">Metalloprotease</keyword>
<dbReference type="GO" id="GO:0004222">
    <property type="term" value="F:metalloendopeptidase activity"/>
    <property type="evidence" value="ECO:0007669"/>
    <property type="project" value="InterPro"/>
</dbReference>
<evidence type="ECO:0000256" key="2">
    <source>
        <dbReference type="ARBA" id="ARBA00022670"/>
    </source>
</evidence>
<feature type="transmembrane region" description="Helical" evidence="7">
    <location>
        <begin position="588"/>
        <end position="611"/>
    </location>
</feature>
<feature type="transmembrane region" description="Helical" evidence="7">
    <location>
        <begin position="348"/>
        <end position="371"/>
    </location>
</feature>
<comment type="cofactor">
    <cofactor evidence="1">
        <name>Zn(2+)</name>
        <dbReference type="ChEBI" id="CHEBI:29105"/>
    </cofactor>
</comment>
<feature type="transmembrane region" description="Helical" evidence="7">
    <location>
        <begin position="85"/>
        <end position="108"/>
    </location>
</feature>
<evidence type="ECO:0000256" key="7">
    <source>
        <dbReference type="SAM" id="Phobius"/>
    </source>
</evidence>
<dbReference type="RefSeq" id="WP_184949023.1">
    <property type="nucleotide sequence ID" value="NZ_BOMC01000040.1"/>
</dbReference>
<feature type="transmembrane region" description="Helical" evidence="7">
    <location>
        <begin position="20"/>
        <end position="39"/>
    </location>
</feature>
<organism evidence="9 10">
    <name type="scientific">Paractinoplanes abujensis</name>
    <dbReference type="NCBI Taxonomy" id="882441"/>
    <lineage>
        <taxon>Bacteria</taxon>
        <taxon>Bacillati</taxon>
        <taxon>Actinomycetota</taxon>
        <taxon>Actinomycetes</taxon>
        <taxon>Micromonosporales</taxon>
        <taxon>Micromonosporaceae</taxon>
        <taxon>Paractinoplanes</taxon>
    </lineage>
</organism>
<keyword evidence="10" id="KW-1185">Reference proteome</keyword>
<protein>
    <recommendedName>
        <fullName evidence="8">Peptidase M48 domain-containing protein</fullName>
    </recommendedName>
</protein>
<evidence type="ECO:0000256" key="3">
    <source>
        <dbReference type="ARBA" id="ARBA00022723"/>
    </source>
</evidence>
<dbReference type="AlphaFoldDB" id="A0A7W7CK10"/>
<keyword evidence="7" id="KW-0812">Transmembrane</keyword>
<evidence type="ECO:0000256" key="5">
    <source>
        <dbReference type="ARBA" id="ARBA00022833"/>
    </source>
</evidence>
<keyword evidence="7" id="KW-0472">Membrane</keyword>
<feature type="domain" description="Peptidase M48" evidence="8">
    <location>
        <begin position="178"/>
        <end position="305"/>
    </location>
</feature>
<name>A0A7W7CK10_9ACTN</name>
<dbReference type="EMBL" id="JACHMF010000001">
    <property type="protein sequence ID" value="MBB4689999.1"/>
    <property type="molecule type" value="Genomic_DNA"/>
</dbReference>
<accession>A0A7W7CK10</accession>
<dbReference type="Proteomes" id="UP000542742">
    <property type="component" value="Unassembled WGS sequence"/>
</dbReference>
<dbReference type="GO" id="GO:0046872">
    <property type="term" value="F:metal ion binding"/>
    <property type="evidence" value="ECO:0007669"/>
    <property type="project" value="UniProtKB-KW"/>
</dbReference>
<feature type="transmembrane region" description="Helical" evidence="7">
    <location>
        <begin position="548"/>
        <end position="568"/>
    </location>
</feature>
<keyword evidence="3" id="KW-0479">Metal-binding</keyword>
<keyword evidence="2" id="KW-0645">Protease</keyword>
<feature type="transmembrane region" description="Helical" evidence="7">
    <location>
        <begin position="229"/>
        <end position="248"/>
    </location>
</feature>
<comment type="caution">
    <text evidence="9">The sequence shown here is derived from an EMBL/GenBank/DDBJ whole genome shotgun (WGS) entry which is preliminary data.</text>
</comment>
<feature type="transmembrane region" description="Helical" evidence="7">
    <location>
        <begin position="456"/>
        <end position="478"/>
    </location>
</feature>
<feature type="transmembrane region" description="Helical" evidence="7">
    <location>
        <begin position="200"/>
        <end position="223"/>
    </location>
</feature>
<feature type="transmembrane region" description="Helical" evidence="7">
    <location>
        <begin position="676"/>
        <end position="701"/>
    </location>
</feature>
<proteinExistence type="predicted"/>
<sequence length="855" mass="90537">MSTSRLDPLSLPPATTGRFLLLGATGVAASVQVYGWLVAQLSTVSVAPARCVEAARQVTGALPPHDLIDWYAACEVWAQVREARFVVLMILVLAAVTTAIYLAVPVWARRSMIPLRRYAGDPVLGPVVARIEHLAGPRVRVYVSVAAGGGVDRAFGRFGRYSIVLDSSRLAQAARAPAHPALLSVLRHELAHLRNRDVDLTGLTVAVWWGFLVAVVLLPLAYVAFSAPAAVGGLSWRLGVLLFLFWLLRASVLRVREFYADVSSDAGDDLVRTLHAAPGPHTGSRVRGWFRFHPYVADRIAMLRGTDRLFELAPGVAAAVGALVGLGYPPARYLAGLLLPDHAYLPGWICGLVFGSFAATVLAGGMWRAALWAAAAPGRSVRVWPSALAFTAALVGGVVLTPDRPDTGSFGSVVLAAPGVAAVVGLALLALIWVFLRWTLFCAASRLPVAGRPRRAYRFGVFQAALVLGVWLTAWFHVGDVLPTVRAGGTVQLVLAASVLFDPLIALSMLWVFWYPLATWRPRRRVPVWRDPADRSPVPGVRTPLGPVHLAAAGILTAYGVALLPFYPRLRTALEARMDDLTPSVSELLPSTLILVLPALLAAIGGLYFLGLATGGRGRLERAVTAAGATVLPIAAGLLVLMLLHISRASPRARGLLELLAGLALGGGSADEDRPAYAALGLMVLLLCGLLLVIGLPAAAMGSLVRSLRPGEPARPAPDRPAWAAALLLLPMVLLGGGVTWFGATEWRVPDTVVSPEAIDVGRVELVLAEPWPMDVVLGEACGRMVHLDLSPATASGGFDIVLARAAASARSAADPALRAMGEGAVEALRHEQLRRAQLDVTAALRYCVTALNLS</sequence>
<dbReference type="InterPro" id="IPR001915">
    <property type="entry name" value="Peptidase_M48"/>
</dbReference>